<dbReference type="InterPro" id="IPR019223">
    <property type="entry name" value="DUF2147"/>
</dbReference>
<feature type="compositionally biased region" description="Low complexity" evidence="1">
    <location>
        <begin position="194"/>
        <end position="204"/>
    </location>
</feature>
<dbReference type="RefSeq" id="WP_015665735.1">
    <property type="nucleotide sequence ID" value="NC_020453.1"/>
</dbReference>
<dbReference type="Proteomes" id="UP000011841">
    <property type="component" value="Chromosome"/>
</dbReference>
<dbReference type="Pfam" id="PF09917">
    <property type="entry name" value="DUF2147"/>
    <property type="match status" value="1"/>
</dbReference>
<dbReference type="KEGG" id="aol:S58_26070"/>
<sequence>MRNAFPRLRLAPGVTKLAIGALVVTGALLTRPALAAEPTAAGLWQKIEDGRPVGWFLFIDHDGVFEGVIAKTFPRPGDNPNEVCAKCTDDRKNAPVLGISFVRDMKREGLKYEGGNVLNPRDGNIWKANMRVTPDGQSLILHGYLGISLFGKDETWTRLPDTNMAQIDPAIIAKYLPAQATTATAPAPAPKQAPPMMKKPAPTK</sequence>
<dbReference type="STRING" id="1245469.S58_26070"/>
<dbReference type="PATRIC" id="fig|1245469.3.peg.2672"/>
<reference evidence="4 5" key="1">
    <citation type="journal article" date="2013" name="Appl. Environ. Microbiol.">
        <title>Genome analysis suggests that the soil oligotrophic bacterium Agromonas oligotrophica (Bradyrhizobium oligotrophicum) is a nitrogen-fixing symbiont of Aeschynomene indica.</title>
        <authorList>
            <person name="Okubo T."/>
            <person name="Fukushima S."/>
            <person name="Itakura M."/>
            <person name="Oshima K."/>
            <person name="Longtonglang A."/>
            <person name="Teaumroong N."/>
            <person name="Mitsui H."/>
            <person name="Hattori M."/>
            <person name="Hattori R."/>
            <person name="Hattori T."/>
            <person name="Minamisawa K."/>
        </authorList>
    </citation>
    <scope>NUCLEOTIDE SEQUENCE [LARGE SCALE GENOMIC DNA]</scope>
    <source>
        <strain evidence="4 5">S58</strain>
    </source>
</reference>
<protein>
    <recommendedName>
        <fullName evidence="3">DUF2147 domain-containing protein</fullName>
    </recommendedName>
</protein>
<name>M4Z597_9BRAD</name>
<dbReference type="eggNOG" id="COG4731">
    <property type="taxonomic scope" value="Bacteria"/>
</dbReference>
<feature type="region of interest" description="Disordered" evidence="1">
    <location>
        <begin position="183"/>
        <end position="204"/>
    </location>
</feature>
<evidence type="ECO:0000256" key="1">
    <source>
        <dbReference type="SAM" id="MobiDB-lite"/>
    </source>
</evidence>
<dbReference type="PANTHER" id="PTHR36919">
    <property type="entry name" value="BLR1215 PROTEIN"/>
    <property type="match status" value="1"/>
</dbReference>
<evidence type="ECO:0000313" key="5">
    <source>
        <dbReference type="Proteomes" id="UP000011841"/>
    </source>
</evidence>
<dbReference type="GeneID" id="301816491"/>
<dbReference type="Gene3D" id="2.40.128.520">
    <property type="match status" value="1"/>
</dbReference>
<feature type="domain" description="DUF2147" evidence="3">
    <location>
        <begin position="42"/>
        <end position="158"/>
    </location>
</feature>
<dbReference type="EMBL" id="AP012603">
    <property type="protein sequence ID" value="BAM88613.1"/>
    <property type="molecule type" value="Genomic_DNA"/>
</dbReference>
<proteinExistence type="predicted"/>
<gene>
    <name evidence="4" type="ORF">S58_26070</name>
</gene>
<evidence type="ECO:0000259" key="3">
    <source>
        <dbReference type="Pfam" id="PF09917"/>
    </source>
</evidence>
<organism evidence="4 5">
    <name type="scientific">Bradyrhizobium oligotrophicum S58</name>
    <dbReference type="NCBI Taxonomy" id="1245469"/>
    <lineage>
        <taxon>Bacteria</taxon>
        <taxon>Pseudomonadati</taxon>
        <taxon>Pseudomonadota</taxon>
        <taxon>Alphaproteobacteria</taxon>
        <taxon>Hyphomicrobiales</taxon>
        <taxon>Nitrobacteraceae</taxon>
        <taxon>Bradyrhizobium</taxon>
    </lineage>
</organism>
<keyword evidence="2" id="KW-0732">Signal</keyword>
<dbReference type="PANTHER" id="PTHR36919:SF3">
    <property type="entry name" value="BLL5882 PROTEIN"/>
    <property type="match status" value="1"/>
</dbReference>
<accession>M4Z597</accession>
<dbReference type="OrthoDB" id="9811671at2"/>
<keyword evidence="5" id="KW-1185">Reference proteome</keyword>
<evidence type="ECO:0000256" key="2">
    <source>
        <dbReference type="SAM" id="SignalP"/>
    </source>
</evidence>
<feature type="chain" id="PRO_5004061576" description="DUF2147 domain-containing protein" evidence="2">
    <location>
        <begin position="36"/>
        <end position="204"/>
    </location>
</feature>
<dbReference type="HOGENOM" id="CLU_108869_0_1_5"/>
<dbReference type="AlphaFoldDB" id="M4Z597"/>
<evidence type="ECO:0000313" key="4">
    <source>
        <dbReference type="EMBL" id="BAM88613.1"/>
    </source>
</evidence>
<feature type="signal peptide" evidence="2">
    <location>
        <begin position="1"/>
        <end position="35"/>
    </location>
</feature>